<feature type="region of interest" description="Disordered" evidence="3">
    <location>
        <begin position="424"/>
        <end position="483"/>
    </location>
</feature>
<keyword evidence="6" id="KW-1185">Reference proteome</keyword>
<dbReference type="GO" id="GO:0019899">
    <property type="term" value="F:enzyme binding"/>
    <property type="evidence" value="ECO:0007669"/>
    <property type="project" value="UniProtKB-ARBA"/>
</dbReference>
<evidence type="ECO:0000313" key="5">
    <source>
        <dbReference type="EMBL" id="EFP02947.1"/>
    </source>
</evidence>
<gene>
    <name evidence="5" type="ORF">CRE_28229</name>
</gene>
<dbReference type="SMART" id="SM00343">
    <property type="entry name" value="ZnF_C2HC"/>
    <property type="match status" value="1"/>
</dbReference>
<accession>E3LLM8</accession>
<dbReference type="InterPro" id="IPR001878">
    <property type="entry name" value="Znf_CCHC"/>
</dbReference>
<organism evidence="6">
    <name type="scientific">Caenorhabditis remanei</name>
    <name type="common">Caenorhabditis vulgaris</name>
    <dbReference type="NCBI Taxonomy" id="31234"/>
    <lineage>
        <taxon>Eukaryota</taxon>
        <taxon>Metazoa</taxon>
        <taxon>Ecdysozoa</taxon>
        <taxon>Nematoda</taxon>
        <taxon>Chromadorea</taxon>
        <taxon>Rhabditida</taxon>
        <taxon>Rhabditina</taxon>
        <taxon>Rhabditomorpha</taxon>
        <taxon>Rhabditoidea</taxon>
        <taxon>Rhabditidae</taxon>
        <taxon>Peloderinae</taxon>
        <taxon>Caenorhabditis</taxon>
    </lineage>
</organism>
<feature type="compositionally biased region" description="Basic and acidic residues" evidence="3">
    <location>
        <begin position="472"/>
        <end position="483"/>
    </location>
</feature>
<feature type="compositionally biased region" description="Basic and acidic residues" evidence="3">
    <location>
        <begin position="197"/>
        <end position="210"/>
    </location>
</feature>
<dbReference type="GO" id="GO:0008270">
    <property type="term" value="F:zinc ion binding"/>
    <property type="evidence" value="ECO:0007669"/>
    <property type="project" value="UniProtKB-KW"/>
</dbReference>
<feature type="coiled-coil region" evidence="2">
    <location>
        <begin position="266"/>
        <end position="300"/>
    </location>
</feature>
<feature type="compositionally biased region" description="Polar residues" evidence="3">
    <location>
        <begin position="454"/>
        <end position="471"/>
    </location>
</feature>
<keyword evidence="1" id="KW-0863">Zinc-finger</keyword>
<dbReference type="EMBL" id="DS268411">
    <property type="protein sequence ID" value="EFP02947.1"/>
    <property type="molecule type" value="Genomic_DNA"/>
</dbReference>
<protein>
    <recommendedName>
        <fullName evidence="4">CCHC-type domain-containing protein</fullName>
    </recommendedName>
</protein>
<proteinExistence type="predicted"/>
<dbReference type="GO" id="GO:0005737">
    <property type="term" value="C:cytoplasm"/>
    <property type="evidence" value="ECO:0007669"/>
    <property type="project" value="UniProtKB-ARBA"/>
</dbReference>
<dbReference type="InParanoid" id="E3LLM8"/>
<reference evidence="5" key="1">
    <citation type="submission" date="2007-07" db="EMBL/GenBank/DDBJ databases">
        <title>PCAP assembly of the Caenorhabditis remanei genome.</title>
        <authorList>
            <consortium name="The Caenorhabditis remanei Sequencing Consortium"/>
            <person name="Wilson R.K."/>
        </authorList>
    </citation>
    <scope>NUCLEOTIDE SEQUENCE [LARGE SCALE GENOMIC DNA]</scope>
    <source>
        <strain evidence="5">PB4641</strain>
    </source>
</reference>
<dbReference type="Pfam" id="PF00098">
    <property type="entry name" value="zf-CCHC"/>
    <property type="match status" value="1"/>
</dbReference>
<evidence type="ECO:0000256" key="3">
    <source>
        <dbReference type="SAM" id="MobiDB-lite"/>
    </source>
</evidence>
<name>E3LLM8_CAERE</name>
<keyword evidence="1" id="KW-0862">Zinc</keyword>
<feature type="domain" description="CCHC-type" evidence="4">
    <location>
        <begin position="401"/>
        <end position="416"/>
    </location>
</feature>
<dbReference type="SUPFAM" id="SSF57756">
    <property type="entry name" value="Retrovirus zinc finger-like domains"/>
    <property type="match status" value="1"/>
</dbReference>
<feature type="region of interest" description="Disordered" evidence="3">
    <location>
        <begin position="112"/>
        <end position="135"/>
    </location>
</feature>
<dbReference type="Gene3D" id="4.10.60.10">
    <property type="entry name" value="Zinc finger, CCHC-type"/>
    <property type="match status" value="1"/>
</dbReference>
<dbReference type="InterPro" id="IPR036875">
    <property type="entry name" value="Znf_CCHC_sf"/>
</dbReference>
<dbReference type="AlphaFoldDB" id="E3LLM8"/>
<dbReference type="PROSITE" id="PS50158">
    <property type="entry name" value="ZF_CCHC"/>
    <property type="match status" value="1"/>
</dbReference>
<feature type="compositionally biased region" description="Polar residues" evidence="3">
    <location>
        <begin position="120"/>
        <end position="135"/>
    </location>
</feature>
<evidence type="ECO:0000313" key="6">
    <source>
        <dbReference type="Proteomes" id="UP000008281"/>
    </source>
</evidence>
<keyword evidence="1" id="KW-0479">Metal-binding</keyword>
<evidence type="ECO:0000256" key="2">
    <source>
        <dbReference type="SAM" id="Coils"/>
    </source>
</evidence>
<dbReference type="Proteomes" id="UP000008281">
    <property type="component" value="Unassembled WGS sequence"/>
</dbReference>
<dbReference type="HOGENOM" id="CLU_531277_0_0_1"/>
<feature type="region of interest" description="Disordered" evidence="3">
    <location>
        <begin position="177"/>
        <end position="210"/>
    </location>
</feature>
<evidence type="ECO:0000259" key="4">
    <source>
        <dbReference type="PROSITE" id="PS50158"/>
    </source>
</evidence>
<evidence type="ECO:0000256" key="1">
    <source>
        <dbReference type="PROSITE-ProRule" id="PRU00047"/>
    </source>
</evidence>
<sequence length="513" mass="56768">MDPWKIHALVLCGSSYGSLKYIRHRAVFVDQRMDPWSYSPSCGYCGSTDGSLENHASVLKSGIYSSGNEAVKSENIIVGSNATSIPLGLASNVDDVATVVYLILGKMQRAKKKESRESDAGSSPEHSGSKVSLSNDKTVSRWVAGGAGSMTCAAVRSALTTVHFSINQLSEHVVKAQSTPGEVREVQEVETVQEDEREPRREMPGQDPRDVWSDEVIQPLQEVGQLVQMFPQQPRYSNYYREHYYGEAGHLISQWSEKAREGFAEAAQAKIDLADSRGTIENLRRDLRSRDAQIETLNLKLELLAANIRQAEVPFGKEIVRLGEEAKCQECHLRLSASSVASNHSIRTGKDNKVNTDPMVDIDSWANETDSSLIPEFASTERLKIFKRSKSQSPPDRKEVCFFCGKVGHFAWECPKKAKQSAATAGRLGSASRPPSKERKVTSNGPRSGPRVATPSQPRVNSRTLGGTRQKATPDSRQSHLAREIVKLRKQVEKLFEMNEKLMTSRPTSGKHN</sequence>
<keyword evidence="2" id="KW-0175">Coiled coil</keyword>
<dbReference type="GO" id="GO:0003676">
    <property type="term" value="F:nucleic acid binding"/>
    <property type="evidence" value="ECO:0007669"/>
    <property type="project" value="InterPro"/>
</dbReference>